<dbReference type="Pfam" id="PF05130">
    <property type="entry name" value="FlgN"/>
    <property type="match status" value="1"/>
</dbReference>
<reference evidence="3 4" key="1">
    <citation type="submission" date="2019-03" db="EMBL/GenBank/DDBJ databases">
        <title>Genomic Encyclopedia of Type Strains, Phase IV (KMG-IV): sequencing the most valuable type-strain genomes for metagenomic binning, comparative biology and taxonomic classification.</title>
        <authorList>
            <person name="Goeker M."/>
        </authorList>
    </citation>
    <scope>NUCLEOTIDE SEQUENCE [LARGE SCALE GENOMIC DNA]</scope>
    <source>
        <strain evidence="3 4">DSM 24176</strain>
    </source>
</reference>
<dbReference type="Gene3D" id="1.20.58.300">
    <property type="entry name" value="FlgN-like"/>
    <property type="match status" value="1"/>
</dbReference>
<keyword evidence="1" id="KW-1005">Bacterial flagellum biogenesis</keyword>
<evidence type="ECO:0000256" key="1">
    <source>
        <dbReference type="ARBA" id="ARBA00022795"/>
    </source>
</evidence>
<organism evidence="3 4">
    <name type="scientific">Natranaerovirga hydrolytica</name>
    <dbReference type="NCBI Taxonomy" id="680378"/>
    <lineage>
        <taxon>Bacteria</taxon>
        <taxon>Bacillati</taxon>
        <taxon>Bacillota</taxon>
        <taxon>Clostridia</taxon>
        <taxon>Lachnospirales</taxon>
        <taxon>Natranaerovirgaceae</taxon>
        <taxon>Natranaerovirga</taxon>
    </lineage>
</organism>
<dbReference type="SUPFAM" id="SSF140566">
    <property type="entry name" value="FlgN-like"/>
    <property type="match status" value="1"/>
</dbReference>
<evidence type="ECO:0000313" key="3">
    <source>
        <dbReference type="EMBL" id="TCK93377.1"/>
    </source>
</evidence>
<dbReference type="InterPro" id="IPR036679">
    <property type="entry name" value="FlgN-like_sf"/>
</dbReference>
<dbReference type="OrthoDB" id="2049621at2"/>
<dbReference type="AlphaFoldDB" id="A0A4R1MLA5"/>
<proteinExistence type="predicted"/>
<dbReference type="InterPro" id="IPR007809">
    <property type="entry name" value="FlgN-like"/>
</dbReference>
<sequence length="171" mass="19563">MASLMEEMVNTLSEELNYYKQLLELAKTKTKVIVDNDTEQLQQLTEQEQILASRLLRLEKKREEKIQDIALVINKSPDELTLNNLIALLKGQEKEQDALNAIREDLVGTMAQLKVVNNQNQELINQALDYIDFTINAIRTSKSLPQTASYEGRGTVAEHQTNDNRMFDAKQ</sequence>
<dbReference type="EMBL" id="SMGQ01000012">
    <property type="protein sequence ID" value="TCK93377.1"/>
    <property type="molecule type" value="Genomic_DNA"/>
</dbReference>
<accession>A0A4R1MLA5</accession>
<comment type="caution">
    <text evidence="3">The sequence shown here is derived from an EMBL/GenBank/DDBJ whole genome shotgun (WGS) entry which is preliminary data.</text>
</comment>
<evidence type="ECO:0000256" key="2">
    <source>
        <dbReference type="SAM" id="MobiDB-lite"/>
    </source>
</evidence>
<gene>
    <name evidence="3" type="ORF">EDC19_1570</name>
</gene>
<dbReference type="Proteomes" id="UP000294545">
    <property type="component" value="Unassembled WGS sequence"/>
</dbReference>
<feature type="compositionally biased region" description="Basic and acidic residues" evidence="2">
    <location>
        <begin position="160"/>
        <end position="171"/>
    </location>
</feature>
<feature type="region of interest" description="Disordered" evidence="2">
    <location>
        <begin position="148"/>
        <end position="171"/>
    </location>
</feature>
<keyword evidence="4" id="KW-1185">Reference proteome</keyword>
<name>A0A4R1MLA5_9FIRM</name>
<protein>
    <submittedName>
        <fullName evidence="3">FlgN protein</fullName>
    </submittedName>
</protein>
<dbReference type="GO" id="GO:0044780">
    <property type="term" value="P:bacterial-type flagellum assembly"/>
    <property type="evidence" value="ECO:0007669"/>
    <property type="project" value="InterPro"/>
</dbReference>
<dbReference type="RefSeq" id="WP_132282283.1">
    <property type="nucleotide sequence ID" value="NZ_SMGQ01000012.1"/>
</dbReference>
<evidence type="ECO:0000313" key="4">
    <source>
        <dbReference type="Proteomes" id="UP000294545"/>
    </source>
</evidence>